<accession>A0A268F4N7</accession>
<dbReference type="Proteomes" id="UP000435177">
    <property type="component" value="Unassembled WGS sequence"/>
</dbReference>
<dbReference type="PROSITE" id="PS01069">
    <property type="entry name" value="DAGK_PROKAR"/>
    <property type="match status" value="1"/>
</dbReference>
<dbReference type="GO" id="GO:0008654">
    <property type="term" value="P:phospholipid biosynthetic process"/>
    <property type="evidence" value="ECO:0007669"/>
    <property type="project" value="UniProtKB-KW"/>
</dbReference>
<keyword evidence="5" id="KW-0808">Transferase</keyword>
<dbReference type="RefSeq" id="WP_095263124.1">
    <property type="nucleotide sequence ID" value="NZ_WOAA01000001.1"/>
</dbReference>
<organism evidence="21 22">
    <name type="scientific">Paenibacillus campinasensis</name>
    <dbReference type="NCBI Taxonomy" id="66347"/>
    <lineage>
        <taxon>Bacteria</taxon>
        <taxon>Bacillati</taxon>
        <taxon>Bacillota</taxon>
        <taxon>Bacilli</taxon>
        <taxon>Bacillales</taxon>
        <taxon>Paenibacillaceae</taxon>
        <taxon>Paenibacillus</taxon>
    </lineage>
</organism>
<evidence type="ECO:0000313" key="21">
    <source>
        <dbReference type="EMBL" id="PAD80331.1"/>
    </source>
</evidence>
<evidence type="ECO:0000256" key="10">
    <source>
        <dbReference type="ARBA" id="ARBA00022989"/>
    </source>
</evidence>
<feature type="binding site" evidence="17">
    <location>
        <begin position="92"/>
        <end position="93"/>
    </location>
    <ligand>
        <name>ATP</name>
        <dbReference type="ChEBI" id="CHEBI:30616"/>
    </ligand>
</feature>
<dbReference type="EMBL" id="NPBY01000003">
    <property type="protein sequence ID" value="PAD80331.1"/>
    <property type="molecule type" value="Genomic_DNA"/>
</dbReference>
<evidence type="ECO:0000256" key="3">
    <source>
        <dbReference type="ARBA" id="ARBA00022475"/>
    </source>
</evidence>
<dbReference type="PANTHER" id="PTHR34299">
    <property type="entry name" value="DIACYLGLYCEROL KINASE"/>
    <property type="match status" value="1"/>
</dbReference>
<proteinExistence type="inferred from homology"/>
<feature type="binding site" evidence="17">
    <location>
        <position position="26"/>
    </location>
    <ligand>
        <name>ATP</name>
        <dbReference type="ChEBI" id="CHEBI:30616"/>
    </ligand>
</feature>
<feature type="transmembrane region" description="Helical" evidence="19">
    <location>
        <begin position="31"/>
        <end position="48"/>
    </location>
</feature>
<evidence type="ECO:0000256" key="18">
    <source>
        <dbReference type="PIRSR" id="PIRSR600829-4"/>
    </source>
</evidence>
<keyword evidence="18" id="KW-0479">Metal-binding</keyword>
<keyword evidence="13" id="KW-0594">Phospholipid biosynthesis</keyword>
<keyword evidence="11" id="KW-0443">Lipid metabolism</keyword>
<keyword evidence="9 17" id="KW-0067">ATP-binding</keyword>
<reference evidence="21 22" key="1">
    <citation type="submission" date="2017-07" db="EMBL/GenBank/DDBJ databases">
        <title>Isolation and whole genome analysis of endospore-forming bacteria from heroin.</title>
        <authorList>
            <person name="Kalinowski J."/>
            <person name="Ahrens B."/>
            <person name="Al-Dilaimi A."/>
            <person name="Winkler A."/>
            <person name="Wibberg D."/>
            <person name="Schleenbecker U."/>
            <person name="Ruckert C."/>
            <person name="Wolfel R."/>
            <person name="Grass G."/>
        </authorList>
    </citation>
    <scope>NUCLEOTIDE SEQUENCE [LARGE SCALE GENOMIC DNA]</scope>
    <source>
        <strain evidence="21 22">7537-G1</strain>
    </source>
</reference>
<keyword evidence="3" id="KW-1003">Cell membrane</keyword>
<keyword evidence="7 17" id="KW-0547">Nucleotide-binding</keyword>
<keyword evidence="6 19" id="KW-0812">Transmembrane</keyword>
<comment type="similarity">
    <text evidence="2">Belongs to the bacterial diacylglycerol kinase family.</text>
</comment>
<evidence type="ECO:0000313" key="20">
    <source>
        <dbReference type="EMBL" id="MUG64606.1"/>
    </source>
</evidence>
<dbReference type="GO" id="GO:0005886">
    <property type="term" value="C:plasma membrane"/>
    <property type="evidence" value="ECO:0007669"/>
    <property type="project" value="UniProtKB-SubCell"/>
</dbReference>
<dbReference type="PANTHER" id="PTHR34299:SF1">
    <property type="entry name" value="DIACYLGLYCEROL KINASE"/>
    <property type="match status" value="1"/>
</dbReference>
<protein>
    <submittedName>
        <fullName evidence="21">Diacylglycerol kinase</fullName>
    </submittedName>
</protein>
<evidence type="ECO:0000256" key="19">
    <source>
        <dbReference type="SAM" id="Phobius"/>
    </source>
</evidence>
<evidence type="ECO:0000256" key="7">
    <source>
        <dbReference type="ARBA" id="ARBA00022741"/>
    </source>
</evidence>
<evidence type="ECO:0000256" key="13">
    <source>
        <dbReference type="ARBA" id="ARBA00023209"/>
    </source>
</evidence>
<feature type="transmembrane region" description="Helical" evidence="19">
    <location>
        <begin position="94"/>
        <end position="115"/>
    </location>
</feature>
<feature type="binding site" evidence="18">
    <location>
        <position position="26"/>
    </location>
    <ligand>
        <name>a divalent metal cation</name>
        <dbReference type="ChEBI" id="CHEBI:60240"/>
    </ligand>
</feature>
<evidence type="ECO:0000313" key="23">
    <source>
        <dbReference type="Proteomes" id="UP000435177"/>
    </source>
</evidence>
<dbReference type="InterPro" id="IPR033717">
    <property type="entry name" value="UDPK"/>
</dbReference>
<feature type="binding site" evidence="17">
    <location>
        <position position="74"/>
    </location>
    <ligand>
        <name>ATP</name>
        <dbReference type="ChEBI" id="CHEBI:30616"/>
    </ligand>
</feature>
<keyword evidence="14" id="KW-1208">Phospholipid metabolism</keyword>
<evidence type="ECO:0000256" key="8">
    <source>
        <dbReference type="ARBA" id="ARBA00022777"/>
    </source>
</evidence>
<sequence>MKPHRHSLYRTFANAAAGVVHAFKTERNMKIHAAAALMVFIAAALLQLDLIRWLFLLLAVGLVFTAELINTAIEAVVDLVSPQVHPYARIAKDTAAGAVLVAAIVAVGIGIGVFYEPIRGWIGSLL</sequence>
<evidence type="ECO:0000256" key="11">
    <source>
        <dbReference type="ARBA" id="ARBA00023098"/>
    </source>
</evidence>
<reference evidence="20 23" key="2">
    <citation type="submission" date="2019-11" db="EMBL/GenBank/DDBJ databases">
        <title>Draft genome sequences of five Paenibacillus species of dairy origin.</title>
        <authorList>
            <person name="Olajide A.M."/>
            <person name="Chen S."/>
            <person name="Lapointe G."/>
        </authorList>
    </citation>
    <scope>NUCLEOTIDE SEQUENCE [LARGE SCALE GENOMIC DNA]</scope>
    <source>
        <strain evidence="20 23">3CS1</strain>
    </source>
</reference>
<evidence type="ECO:0000256" key="14">
    <source>
        <dbReference type="ARBA" id="ARBA00023264"/>
    </source>
</evidence>
<evidence type="ECO:0000256" key="5">
    <source>
        <dbReference type="ARBA" id="ARBA00022679"/>
    </source>
</evidence>
<keyword evidence="8 21" id="KW-0418">Kinase</keyword>
<evidence type="ECO:0000256" key="15">
    <source>
        <dbReference type="PIRSR" id="PIRSR600829-1"/>
    </source>
</evidence>
<dbReference type="EMBL" id="WOAA01000001">
    <property type="protein sequence ID" value="MUG64606.1"/>
    <property type="molecule type" value="Genomic_DNA"/>
</dbReference>
<evidence type="ECO:0000256" key="2">
    <source>
        <dbReference type="ARBA" id="ARBA00005967"/>
    </source>
</evidence>
<evidence type="ECO:0000256" key="4">
    <source>
        <dbReference type="ARBA" id="ARBA00022516"/>
    </source>
</evidence>
<dbReference type="InterPro" id="IPR000829">
    <property type="entry name" value="DAGK"/>
</dbReference>
<evidence type="ECO:0000256" key="17">
    <source>
        <dbReference type="PIRSR" id="PIRSR600829-3"/>
    </source>
</evidence>
<evidence type="ECO:0000256" key="9">
    <source>
        <dbReference type="ARBA" id="ARBA00022840"/>
    </source>
</evidence>
<feature type="transmembrane region" description="Helical" evidence="19">
    <location>
        <begin position="54"/>
        <end position="73"/>
    </location>
</feature>
<dbReference type="AlphaFoldDB" id="A0A268F4N7"/>
<dbReference type="CDD" id="cd14265">
    <property type="entry name" value="UDPK_IM_like"/>
    <property type="match status" value="1"/>
</dbReference>
<evidence type="ECO:0000313" key="22">
    <source>
        <dbReference type="Proteomes" id="UP000215596"/>
    </source>
</evidence>
<keyword evidence="10 19" id="KW-1133">Transmembrane helix</keyword>
<dbReference type="Proteomes" id="UP000215596">
    <property type="component" value="Unassembled WGS sequence"/>
</dbReference>
<evidence type="ECO:0000256" key="1">
    <source>
        <dbReference type="ARBA" id="ARBA00004651"/>
    </source>
</evidence>
<name>A0A268F4N7_9BACL</name>
<keyword evidence="4" id="KW-0444">Lipid biosynthesis</keyword>
<keyword evidence="18" id="KW-0460">Magnesium</keyword>
<dbReference type="GO" id="GO:0005524">
    <property type="term" value="F:ATP binding"/>
    <property type="evidence" value="ECO:0007669"/>
    <property type="project" value="UniProtKB-KW"/>
</dbReference>
<feature type="active site" description="Proton acceptor" evidence="15">
    <location>
        <position position="67"/>
    </location>
</feature>
<dbReference type="GO" id="GO:0046872">
    <property type="term" value="F:metal ion binding"/>
    <property type="evidence" value="ECO:0007669"/>
    <property type="project" value="UniProtKB-KW"/>
</dbReference>
<keyword evidence="12 19" id="KW-0472">Membrane</keyword>
<feature type="binding site" evidence="16">
    <location>
        <position position="67"/>
    </location>
    <ligand>
        <name>substrate</name>
    </ligand>
</feature>
<comment type="cofactor">
    <cofactor evidence="18">
        <name>Mg(2+)</name>
        <dbReference type="ChEBI" id="CHEBI:18420"/>
    </cofactor>
    <text evidence="18">Mn(2+), Zn(2+), Cd(2+) and Co(2+) support activity to lesser extents.</text>
</comment>
<dbReference type="InterPro" id="IPR036945">
    <property type="entry name" value="DAGK_sf"/>
</dbReference>
<evidence type="ECO:0000256" key="16">
    <source>
        <dbReference type="PIRSR" id="PIRSR600829-2"/>
    </source>
</evidence>
<comment type="subcellular location">
    <subcellularLocation>
        <location evidence="1">Cell membrane</location>
        <topology evidence="1">Multi-pass membrane protein</topology>
    </subcellularLocation>
</comment>
<comment type="caution">
    <text evidence="21">The sequence shown here is derived from an EMBL/GenBank/DDBJ whole genome shotgun (WGS) entry which is preliminary data.</text>
</comment>
<dbReference type="Gene3D" id="1.10.287.3610">
    <property type="match status" value="1"/>
</dbReference>
<dbReference type="GO" id="GO:0016301">
    <property type="term" value="F:kinase activity"/>
    <property type="evidence" value="ECO:0007669"/>
    <property type="project" value="UniProtKB-KW"/>
</dbReference>
<evidence type="ECO:0000256" key="12">
    <source>
        <dbReference type="ARBA" id="ARBA00023136"/>
    </source>
</evidence>
<gene>
    <name evidence="21" type="ORF">CHH67_01070</name>
    <name evidence="20" type="ORF">GNP94_01120</name>
</gene>
<keyword evidence="23" id="KW-1185">Reference proteome</keyword>
<dbReference type="OrthoDB" id="9789934at2"/>
<evidence type="ECO:0000256" key="6">
    <source>
        <dbReference type="ARBA" id="ARBA00022692"/>
    </source>
</evidence>
<dbReference type="Pfam" id="PF01219">
    <property type="entry name" value="DAGK_prokar"/>
    <property type="match status" value="1"/>
</dbReference>
<feature type="binding site" evidence="18">
    <location>
        <position position="74"/>
    </location>
    <ligand>
        <name>a divalent metal cation</name>
        <dbReference type="ChEBI" id="CHEBI:60240"/>
    </ligand>
</feature>